<dbReference type="EMBL" id="VUJX02000003">
    <property type="protein sequence ID" value="KAL0940016.1"/>
    <property type="molecule type" value="Genomic_DNA"/>
</dbReference>
<name>A0ACC3Z7E4_COLTU</name>
<evidence type="ECO:0000313" key="1">
    <source>
        <dbReference type="EMBL" id="KAL0940016.1"/>
    </source>
</evidence>
<accession>A0ACC3Z7E4</accession>
<evidence type="ECO:0000313" key="2">
    <source>
        <dbReference type="Proteomes" id="UP000805649"/>
    </source>
</evidence>
<reference evidence="1 2" key="1">
    <citation type="journal article" date="2020" name="Phytopathology">
        <title>Genome Sequence Resources of Colletotrichum truncatum, C. plurivorum, C. musicola, and C. sojae: Four Species Pathogenic to Soybean (Glycine max).</title>
        <authorList>
            <person name="Rogerio F."/>
            <person name="Boufleur T.R."/>
            <person name="Ciampi-Guillardi M."/>
            <person name="Sukno S.A."/>
            <person name="Thon M.R."/>
            <person name="Massola Junior N.S."/>
            <person name="Baroncelli R."/>
        </authorList>
    </citation>
    <scope>NUCLEOTIDE SEQUENCE [LARGE SCALE GENOMIC DNA]</scope>
    <source>
        <strain evidence="1 2">CMES1059</strain>
    </source>
</reference>
<keyword evidence="2" id="KW-1185">Reference proteome</keyword>
<sequence>MYRNLSRVGDFPPHYTDEGLPIQNRKSTVIAIIASFLCLAWFCVGLRIYTRVRIVKAPGWDDLTIVIALLTGSATAIALCLMTNYGMGHYFKEVPDSDREMFFLHLYISNGALSMSNALVKLSLLFQYMRIFRDRMPRLRLLTIGMITVVSIWGILFSFMAWFPCFPPYQYYRLGTESSCYGYGSVSPIDIYNTVVAANGSNMALDFLILLLPTPLLFSKETERPTRIGLLMLFCIGILINGIAAWRIAANKATGDEAGDPTRITPVIVLLGETENRLSLILASIPVFWPIVAKTWRNVITVTHEVTIESSLRPTGVARPGGMDTGYSYAGVERVATVDDITEAGFPHPGRLYDVDRYVAERASPFAETREVETTISVQHRQNFTEGPRGSKKSLYVGTRIDV</sequence>
<organism evidence="1 2">
    <name type="scientific">Colletotrichum truncatum</name>
    <name type="common">Anthracnose fungus</name>
    <name type="synonym">Colletotrichum capsici</name>
    <dbReference type="NCBI Taxonomy" id="5467"/>
    <lineage>
        <taxon>Eukaryota</taxon>
        <taxon>Fungi</taxon>
        <taxon>Dikarya</taxon>
        <taxon>Ascomycota</taxon>
        <taxon>Pezizomycotina</taxon>
        <taxon>Sordariomycetes</taxon>
        <taxon>Hypocreomycetidae</taxon>
        <taxon>Glomerellales</taxon>
        <taxon>Glomerellaceae</taxon>
        <taxon>Colletotrichum</taxon>
        <taxon>Colletotrichum truncatum species complex</taxon>
    </lineage>
</organism>
<proteinExistence type="predicted"/>
<gene>
    <name evidence="1" type="ORF">CTRU02_206626</name>
</gene>
<protein>
    <submittedName>
        <fullName evidence="1">Uncharacterized protein</fullName>
    </submittedName>
</protein>
<comment type="caution">
    <text evidence="1">The sequence shown here is derived from an EMBL/GenBank/DDBJ whole genome shotgun (WGS) entry which is preliminary data.</text>
</comment>
<dbReference type="Proteomes" id="UP000805649">
    <property type="component" value="Unassembled WGS sequence"/>
</dbReference>